<evidence type="ECO:0000313" key="2">
    <source>
        <dbReference type="Proteomes" id="UP000004095"/>
    </source>
</evidence>
<accession>A1ZQ35</accession>
<protein>
    <submittedName>
        <fullName evidence="1">Uncharacterized protein</fullName>
    </submittedName>
</protein>
<sequence length="80" mass="9363">MKKKETVFPRLEKIFGVETAQTLPPYIQLAQRMPSNAEENHEIRKNETSDLHQTDFYDVYPLNKPVSKIFDPKVLNNDQS</sequence>
<dbReference type="AlphaFoldDB" id="A1ZQ35"/>
<comment type="caution">
    <text evidence="1">The sequence shown here is derived from an EMBL/GenBank/DDBJ whole genome shotgun (WGS) entry which is preliminary data.</text>
</comment>
<name>A1ZQ35_MICM2</name>
<dbReference type="RefSeq" id="WP_002699429.1">
    <property type="nucleotide sequence ID" value="NZ_AAWS01000023.1"/>
</dbReference>
<organism evidence="1 2">
    <name type="scientific">Microscilla marina ATCC 23134</name>
    <dbReference type="NCBI Taxonomy" id="313606"/>
    <lineage>
        <taxon>Bacteria</taxon>
        <taxon>Pseudomonadati</taxon>
        <taxon>Bacteroidota</taxon>
        <taxon>Cytophagia</taxon>
        <taxon>Cytophagales</taxon>
        <taxon>Microscillaceae</taxon>
        <taxon>Microscilla</taxon>
    </lineage>
</organism>
<dbReference type="Proteomes" id="UP000004095">
    <property type="component" value="Unassembled WGS sequence"/>
</dbReference>
<gene>
    <name evidence="1" type="ORF">M23134_06845</name>
</gene>
<keyword evidence="2" id="KW-1185">Reference proteome</keyword>
<reference evidence="1 2" key="1">
    <citation type="submission" date="2007-01" db="EMBL/GenBank/DDBJ databases">
        <authorList>
            <person name="Haygood M."/>
            <person name="Podell S."/>
            <person name="Anderson C."/>
            <person name="Hopkinson B."/>
            <person name="Roe K."/>
            <person name="Barbeau K."/>
            <person name="Gaasterland T."/>
            <person name="Ferriera S."/>
            <person name="Johnson J."/>
            <person name="Kravitz S."/>
            <person name="Beeson K."/>
            <person name="Sutton G."/>
            <person name="Rogers Y.-H."/>
            <person name="Friedman R."/>
            <person name="Frazier M."/>
            <person name="Venter J.C."/>
        </authorList>
    </citation>
    <scope>NUCLEOTIDE SEQUENCE [LARGE SCALE GENOMIC DNA]</scope>
    <source>
        <strain evidence="1 2">ATCC 23134</strain>
    </source>
</reference>
<proteinExistence type="predicted"/>
<dbReference type="EMBL" id="AAWS01000023">
    <property type="protein sequence ID" value="EAY27444.1"/>
    <property type="molecule type" value="Genomic_DNA"/>
</dbReference>
<evidence type="ECO:0000313" key="1">
    <source>
        <dbReference type="EMBL" id="EAY27444.1"/>
    </source>
</evidence>